<keyword evidence="7 13" id="KW-0378">Hydrolase</keyword>
<comment type="function">
    <text evidence="13">CRISPR (clustered regularly interspaced short palindromic repeat) is an adaptive immune system that provides protection against mobile genetic elements (viruses, transposable elements and conjugative plasmids). CRISPR clusters contain sequences complementary to antecedent mobile elements and target invading nucleic acids. CRISPR clusters are transcribed and processed into CRISPR RNA (crRNA).</text>
</comment>
<keyword evidence="11 13" id="KW-0051">Antiviral defense</keyword>
<dbReference type="NCBIfam" id="TIGR00372">
    <property type="entry name" value="cas4"/>
    <property type="match status" value="1"/>
</dbReference>
<comment type="caution">
    <text evidence="15">The sequence shown here is derived from an EMBL/GenBank/DDBJ whole genome shotgun (WGS) entry which is preliminary data.</text>
</comment>
<dbReference type="InterPro" id="IPR013343">
    <property type="entry name" value="CRISPR-assoc_prot_Cas4"/>
</dbReference>
<comment type="cofactor">
    <cofactor evidence="1">
        <name>[4Fe-4S] cluster</name>
        <dbReference type="ChEBI" id="CHEBI:49883"/>
    </cofactor>
</comment>
<evidence type="ECO:0000259" key="14">
    <source>
        <dbReference type="Pfam" id="PF01930"/>
    </source>
</evidence>
<evidence type="ECO:0000256" key="7">
    <source>
        <dbReference type="ARBA" id="ARBA00022801"/>
    </source>
</evidence>
<dbReference type="InterPro" id="IPR022765">
    <property type="entry name" value="Dna2/Cas4_DUF83"/>
</dbReference>
<organism evidence="15 16">
    <name type="scientific">Ferviditalea candida</name>
    <dbReference type="NCBI Taxonomy" id="3108399"/>
    <lineage>
        <taxon>Bacteria</taxon>
        <taxon>Bacillati</taxon>
        <taxon>Bacillota</taxon>
        <taxon>Bacilli</taxon>
        <taxon>Bacillales</taxon>
        <taxon>Paenibacillaceae</taxon>
        <taxon>Ferviditalea</taxon>
    </lineage>
</organism>
<dbReference type="EC" id="3.1.12.1" evidence="3 13"/>
<evidence type="ECO:0000256" key="9">
    <source>
        <dbReference type="ARBA" id="ARBA00023004"/>
    </source>
</evidence>
<sequence>MISGIQHFAFCQRQWALIHIENQWRENVLTTEGNHVHQRVDDSGFDETRGVFRIVRSVPLVSESLRIRGIADMVEFERQSEKCEETVMLDGREGNWKVTPVEYKRGKPKSDDRDIVQLCAQAICLEEMLGVKIACGAIYYAETRRREQVMFSDSLRLRVKTLVAGMRLLYDENRTPRAEYQKHCERCSLISICKPKWSAKGYSKSAAAYVKRFVEGGEDQSDDC</sequence>
<evidence type="ECO:0000256" key="3">
    <source>
        <dbReference type="ARBA" id="ARBA00012768"/>
    </source>
</evidence>
<keyword evidence="12 13" id="KW-0464">Manganese</keyword>
<evidence type="ECO:0000256" key="10">
    <source>
        <dbReference type="ARBA" id="ARBA00023014"/>
    </source>
</evidence>
<protein>
    <recommendedName>
        <fullName evidence="4 13">CRISPR-associated exonuclease Cas4</fullName>
        <ecNumber evidence="3 13">3.1.12.1</ecNumber>
    </recommendedName>
</protein>
<dbReference type="RefSeq" id="WP_371756137.1">
    <property type="nucleotide sequence ID" value="NZ_JAYJLD010000066.1"/>
</dbReference>
<name>A0ABU5ZPV3_9BACL</name>
<evidence type="ECO:0000313" key="16">
    <source>
        <dbReference type="Proteomes" id="UP001310386"/>
    </source>
</evidence>
<evidence type="ECO:0000256" key="5">
    <source>
        <dbReference type="ARBA" id="ARBA00022722"/>
    </source>
</evidence>
<evidence type="ECO:0000256" key="12">
    <source>
        <dbReference type="ARBA" id="ARBA00023211"/>
    </source>
</evidence>
<evidence type="ECO:0000313" key="15">
    <source>
        <dbReference type="EMBL" id="MEB3104012.1"/>
    </source>
</evidence>
<evidence type="ECO:0000256" key="4">
    <source>
        <dbReference type="ARBA" id="ARBA00020049"/>
    </source>
</evidence>
<keyword evidence="6 13" id="KW-0479">Metal-binding</keyword>
<evidence type="ECO:0000256" key="11">
    <source>
        <dbReference type="ARBA" id="ARBA00023118"/>
    </source>
</evidence>
<keyword evidence="10 13" id="KW-0411">Iron-sulfur</keyword>
<dbReference type="Gene3D" id="3.90.320.10">
    <property type="match status" value="1"/>
</dbReference>
<evidence type="ECO:0000256" key="8">
    <source>
        <dbReference type="ARBA" id="ARBA00022839"/>
    </source>
</evidence>
<reference evidence="15" key="1">
    <citation type="submission" date="2023-12" db="EMBL/GenBank/DDBJ databases">
        <title>Fervidustalea candida gen. nov., sp. nov., a novel member of the family Paenibacillaceae isolated from a geothermal area.</title>
        <authorList>
            <person name="Li W.-J."/>
            <person name="Jiao J.-Y."/>
            <person name="Chen Y."/>
        </authorList>
    </citation>
    <scope>NUCLEOTIDE SEQUENCE</scope>
    <source>
        <strain evidence="15">SYSU GA230002</strain>
    </source>
</reference>
<dbReference type="InterPro" id="IPR011604">
    <property type="entry name" value="PDDEXK-like_dom_sf"/>
</dbReference>
<keyword evidence="9 13" id="KW-0408">Iron</keyword>
<dbReference type="EMBL" id="JAYJLD010000066">
    <property type="protein sequence ID" value="MEB3104012.1"/>
    <property type="molecule type" value="Genomic_DNA"/>
</dbReference>
<keyword evidence="8 13" id="KW-0269">Exonuclease</keyword>
<evidence type="ECO:0000256" key="13">
    <source>
        <dbReference type="RuleBase" id="RU365022"/>
    </source>
</evidence>
<comment type="cofactor">
    <cofactor evidence="13">
        <name>iron-sulfur cluster</name>
        <dbReference type="ChEBI" id="CHEBI:30408"/>
    </cofactor>
</comment>
<keyword evidence="5 13" id="KW-0540">Nuclease</keyword>
<evidence type="ECO:0000256" key="2">
    <source>
        <dbReference type="ARBA" id="ARBA00009189"/>
    </source>
</evidence>
<evidence type="ECO:0000256" key="1">
    <source>
        <dbReference type="ARBA" id="ARBA00001966"/>
    </source>
</evidence>
<comment type="similarity">
    <text evidence="2 13">Belongs to the CRISPR-associated exonuclease Cas4 family.</text>
</comment>
<comment type="cofactor">
    <cofactor evidence="13">
        <name>Mg(2+)</name>
        <dbReference type="ChEBI" id="CHEBI:18420"/>
    </cofactor>
    <cofactor evidence="13">
        <name>Mn(2+)</name>
        <dbReference type="ChEBI" id="CHEBI:29035"/>
    </cofactor>
    <text evidence="13">Mg(2+) or Mn(2+) required for ssDNA cleavage activity.</text>
</comment>
<feature type="domain" description="DUF83" evidence="14">
    <location>
        <begin position="3"/>
        <end position="194"/>
    </location>
</feature>
<accession>A0ABU5ZPV3</accession>
<gene>
    <name evidence="15" type="primary">cas4</name>
    <name evidence="15" type="ORF">VF724_20575</name>
</gene>
<evidence type="ECO:0000256" key="6">
    <source>
        <dbReference type="ARBA" id="ARBA00022723"/>
    </source>
</evidence>
<dbReference type="InterPro" id="IPR051827">
    <property type="entry name" value="Cas4_exonuclease"/>
</dbReference>
<proteinExistence type="inferred from homology"/>
<dbReference type="Proteomes" id="UP001310386">
    <property type="component" value="Unassembled WGS sequence"/>
</dbReference>
<dbReference type="Pfam" id="PF01930">
    <property type="entry name" value="Cas_Cas4"/>
    <property type="match status" value="1"/>
</dbReference>
<keyword evidence="16" id="KW-1185">Reference proteome</keyword>
<dbReference type="PANTHER" id="PTHR36531:SF6">
    <property type="entry name" value="DNA REPLICATION ATP-DEPENDENT HELICASE_NUCLEASE DNA2"/>
    <property type="match status" value="1"/>
</dbReference>
<dbReference type="PANTHER" id="PTHR36531">
    <property type="entry name" value="CRISPR-ASSOCIATED EXONUCLEASE CAS4"/>
    <property type="match status" value="1"/>
</dbReference>